<dbReference type="OrthoDB" id="6872885at2"/>
<accession>A0A4R6U5G2</accession>
<evidence type="ECO:0000313" key="1">
    <source>
        <dbReference type="EMBL" id="TDQ40986.1"/>
    </source>
</evidence>
<protein>
    <submittedName>
        <fullName evidence="1">Uncharacterized protein</fullName>
    </submittedName>
</protein>
<organism evidence="1 2">
    <name type="scientific">Tepidicella xavieri</name>
    <dbReference type="NCBI Taxonomy" id="360241"/>
    <lineage>
        <taxon>Bacteria</taxon>
        <taxon>Pseudomonadati</taxon>
        <taxon>Pseudomonadota</taxon>
        <taxon>Betaproteobacteria</taxon>
        <taxon>Burkholderiales</taxon>
        <taxon>Tepidicella</taxon>
    </lineage>
</organism>
<comment type="caution">
    <text evidence="1">The sequence shown here is derived from an EMBL/GenBank/DDBJ whole genome shotgun (WGS) entry which is preliminary data.</text>
</comment>
<evidence type="ECO:0000313" key="2">
    <source>
        <dbReference type="Proteomes" id="UP000295510"/>
    </source>
</evidence>
<gene>
    <name evidence="1" type="ORF">DFR43_11471</name>
</gene>
<proteinExistence type="predicted"/>
<dbReference type="Proteomes" id="UP000295510">
    <property type="component" value="Unassembled WGS sequence"/>
</dbReference>
<dbReference type="RefSeq" id="WP_133598658.1">
    <property type="nucleotide sequence ID" value="NZ_SNYL01000014.1"/>
</dbReference>
<dbReference type="EMBL" id="SNYL01000014">
    <property type="protein sequence ID" value="TDQ40986.1"/>
    <property type="molecule type" value="Genomic_DNA"/>
</dbReference>
<dbReference type="AlphaFoldDB" id="A0A4R6U5G2"/>
<name>A0A4R6U5G2_9BURK</name>
<keyword evidence="2" id="KW-1185">Reference proteome</keyword>
<sequence>MRLRCPVCHAEAALEAWAEDEAARELMALLSTLDATLGRPLVAYLGLFRSGSRALSWERALRLAREVLALEAEPLRLAAALSQTVEQLRAKRDGGDIRPLSGHGYLKKVLEGTPAVAAVEVLGRGEPARAVPLARRITSAEQAALAIRGVSFGDDDA</sequence>
<reference evidence="1 2" key="1">
    <citation type="submission" date="2019-03" db="EMBL/GenBank/DDBJ databases">
        <title>Genomic Encyclopedia of Type Strains, Phase IV (KMG-IV): sequencing the most valuable type-strain genomes for metagenomic binning, comparative biology and taxonomic classification.</title>
        <authorList>
            <person name="Goeker M."/>
        </authorList>
    </citation>
    <scope>NUCLEOTIDE SEQUENCE [LARGE SCALE GENOMIC DNA]</scope>
    <source>
        <strain evidence="1 2">DSM 19605</strain>
    </source>
</reference>